<evidence type="ECO:0000313" key="9">
    <source>
        <dbReference type="EMBL" id="GAA0771392.1"/>
    </source>
</evidence>
<dbReference type="PRINTS" id="PR00080">
    <property type="entry name" value="SDRFAMILY"/>
</dbReference>
<dbReference type="NCBIfam" id="NF005559">
    <property type="entry name" value="PRK07231.1"/>
    <property type="match status" value="1"/>
</dbReference>
<keyword evidence="7" id="KW-0443">Lipid metabolism</keyword>
<comment type="caution">
    <text evidence="9">The sequence shown here is derived from an EMBL/GenBank/DDBJ whole genome shotgun (WGS) entry which is preliminary data.</text>
</comment>
<dbReference type="PRINTS" id="PR00081">
    <property type="entry name" value="GDHRDH"/>
</dbReference>
<dbReference type="Pfam" id="PF13561">
    <property type="entry name" value="adh_short_C2"/>
    <property type="match status" value="1"/>
</dbReference>
<dbReference type="CDD" id="cd05333">
    <property type="entry name" value="BKR_SDR_c"/>
    <property type="match status" value="1"/>
</dbReference>
<comment type="similarity">
    <text evidence="2 7">Belongs to the short-chain dehydrogenases/reductases (SDR) family.</text>
</comment>
<dbReference type="PANTHER" id="PTHR42879:SF2">
    <property type="entry name" value="3-OXOACYL-[ACYL-CARRIER-PROTEIN] REDUCTASE FABG"/>
    <property type="match status" value="1"/>
</dbReference>
<accession>A0ABN1KMX7</accession>
<comment type="subunit">
    <text evidence="7">Homotetramer.</text>
</comment>
<dbReference type="InterPro" id="IPR020904">
    <property type="entry name" value="Sc_DH/Rdtase_CS"/>
</dbReference>
<keyword evidence="4 7" id="KW-0560">Oxidoreductase</keyword>
<comment type="function">
    <text evidence="7">Catalyzes the NADPH-dependent reduction of beta-ketoacyl-ACP substrates to beta-hydroxyacyl-ACP products, the first reductive step in the elongation cycle of fatty acid biosynthesis.</text>
</comment>
<dbReference type="InterPro" id="IPR036291">
    <property type="entry name" value="NAD(P)-bd_dom_sf"/>
</dbReference>
<keyword evidence="10" id="KW-1185">Reference proteome</keyword>
<proteinExistence type="inferred from homology"/>
<evidence type="ECO:0000256" key="1">
    <source>
        <dbReference type="ARBA" id="ARBA00005194"/>
    </source>
</evidence>
<dbReference type="PROSITE" id="PS00061">
    <property type="entry name" value="ADH_SHORT"/>
    <property type="match status" value="1"/>
</dbReference>
<evidence type="ECO:0000256" key="4">
    <source>
        <dbReference type="ARBA" id="ARBA00023002"/>
    </source>
</evidence>
<dbReference type="NCBIfam" id="NF004198">
    <property type="entry name" value="PRK05653.1-3"/>
    <property type="match status" value="1"/>
</dbReference>
<keyword evidence="7" id="KW-0276">Fatty acid metabolism</keyword>
<evidence type="ECO:0000256" key="7">
    <source>
        <dbReference type="RuleBase" id="RU366074"/>
    </source>
</evidence>
<dbReference type="SMART" id="SM00822">
    <property type="entry name" value="PKS_KR"/>
    <property type="match status" value="1"/>
</dbReference>
<keyword evidence="5" id="KW-0753">Steroid metabolism</keyword>
<name>A0ABN1KMX7_CLOSU</name>
<dbReference type="InterPro" id="IPR011284">
    <property type="entry name" value="3oxo_ACP_reduc"/>
</dbReference>
<dbReference type="NCBIfam" id="TIGR01830">
    <property type="entry name" value="3oxo_ACP_reduc"/>
    <property type="match status" value="1"/>
</dbReference>
<keyword evidence="7" id="KW-0275">Fatty acid biosynthesis</keyword>
<dbReference type="PANTHER" id="PTHR42879">
    <property type="entry name" value="3-OXOACYL-(ACYL-CARRIER-PROTEIN) REDUCTASE"/>
    <property type="match status" value="1"/>
</dbReference>
<evidence type="ECO:0000259" key="8">
    <source>
        <dbReference type="SMART" id="SM00822"/>
    </source>
</evidence>
<evidence type="ECO:0000256" key="3">
    <source>
        <dbReference type="ARBA" id="ARBA00012948"/>
    </source>
</evidence>
<dbReference type="SUPFAM" id="SSF51735">
    <property type="entry name" value="NAD(P)-binding Rossmann-fold domains"/>
    <property type="match status" value="1"/>
</dbReference>
<dbReference type="EMBL" id="BAAACI010000005">
    <property type="protein sequence ID" value="GAA0771392.1"/>
    <property type="molecule type" value="Genomic_DNA"/>
</dbReference>
<feature type="domain" description="Ketoreductase" evidence="8">
    <location>
        <begin position="5"/>
        <end position="185"/>
    </location>
</feature>
<keyword evidence="7" id="KW-0521">NADP</keyword>
<evidence type="ECO:0000256" key="6">
    <source>
        <dbReference type="ARBA" id="ARBA00048508"/>
    </source>
</evidence>
<dbReference type="Proteomes" id="UP001501047">
    <property type="component" value="Unassembled WGS sequence"/>
</dbReference>
<dbReference type="RefSeq" id="WP_343825246.1">
    <property type="nucleotide sequence ID" value="NZ_BAAACI010000005.1"/>
</dbReference>
<comment type="pathway">
    <text evidence="1 7">Lipid metabolism; fatty acid biosynthesis.</text>
</comment>
<gene>
    <name evidence="9" type="primary">fabG</name>
    <name evidence="9" type="ORF">GCM10008908_15410</name>
</gene>
<dbReference type="NCBIfam" id="NF009466">
    <property type="entry name" value="PRK12826.1-2"/>
    <property type="match status" value="1"/>
</dbReference>
<evidence type="ECO:0000313" key="10">
    <source>
        <dbReference type="Proteomes" id="UP001501047"/>
    </source>
</evidence>
<dbReference type="InterPro" id="IPR050259">
    <property type="entry name" value="SDR"/>
</dbReference>
<evidence type="ECO:0000256" key="5">
    <source>
        <dbReference type="ARBA" id="ARBA00023221"/>
    </source>
</evidence>
<organism evidence="9 10">
    <name type="scientific">Clostridium subterminale</name>
    <dbReference type="NCBI Taxonomy" id="1550"/>
    <lineage>
        <taxon>Bacteria</taxon>
        <taxon>Bacillati</taxon>
        <taxon>Bacillota</taxon>
        <taxon>Clostridia</taxon>
        <taxon>Eubacteriales</taxon>
        <taxon>Clostridiaceae</taxon>
        <taxon>Clostridium</taxon>
    </lineage>
</organism>
<reference evidence="9 10" key="1">
    <citation type="journal article" date="2019" name="Int. J. Syst. Evol. Microbiol.">
        <title>The Global Catalogue of Microorganisms (GCM) 10K type strain sequencing project: providing services to taxonomists for standard genome sequencing and annotation.</title>
        <authorList>
            <consortium name="The Broad Institute Genomics Platform"/>
            <consortium name="The Broad Institute Genome Sequencing Center for Infectious Disease"/>
            <person name="Wu L."/>
            <person name="Ma J."/>
        </authorList>
    </citation>
    <scope>NUCLEOTIDE SEQUENCE [LARGE SCALE GENOMIC DNA]</scope>
    <source>
        <strain evidence="9 10">JCM 1417</strain>
    </source>
</reference>
<dbReference type="InterPro" id="IPR057326">
    <property type="entry name" value="KR_dom"/>
</dbReference>
<sequence length="246" mass="25861">MFKGKNVVVTGGSRGIGRAIALEFGKKGANVVINYVSSDTEAEKVAEEIKNLGGNAILVKGDVSSFEEGKKLIDETVKVFGTIDILINNAGITKDGLIMRMKEEYFDKVIDINLKGVFNTCKSAVSHMLKQRSGKIINISSVVGVVGNAGQANYAASKAGVIGLTKSIAKEVGARGITVNAVAPGFIKSDMTDVLSEKVKDGMLGLIPLNRFGNVEDVARTVAFLASEGGDYITGQVINVDGGMVM</sequence>
<dbReference type="Gene3D" id="3.40.50.720">
    <property type="entry name" value="NAD(P)-binding Rossmann-like Domain"/>
    <property type="match status" value="1"/>
</dbReference>
<protein>
    <recommendedName>
        <fullName evidence="3 7">3-oxoacyl-[acyl-carrier-protein] reductase</fullName>
        <ecNumber evidence="3 7">1.1.1.100</ecNumber>
    </recommendedName>
</protein>
<comment type="catalytic activity">
    <reaction evidence="6 7">
        <text>a (3R)-hydroxyacyl-[ACP] + NADP(+) = a 3-oxoacyl-[ACP] + NADPH + H(+)</text>
        <dbReference type="Rhea" id="RHEA:17397"/>
        <dbReference type="Rhea" id="RHEA-COMP:9916"/>
        <dbReference type="Rhea" id="RHEA-COMP:9945"/>
        <dbReference type="ChEBI" id="CHEBI:15378"/>
        <dbReference type="ChEBI" id="CHEBI:57783"/>
        <dbReference type="ChEBI" id="CHEBI:58349"/>
        <dbReference type="ChEBI" id="CHEBI:78776"/>
        <dbReference type="ChEBI" id="CHEBI:78827"/>
        <dbReference type="EC" id="1.1.1.100"/>
    </reaction>
</comment>
<dbReference type="InterPro" id="IPR002347">
    <property type="entry name" value="SDR_fam"/>
</dbReference>
<dbReference type="EC" id="1.1.1.100" evidence="3 7"/>
<evidence type="ECO:0000256" key="2">
    <source>
        <dbReference type="ARBA" id="ARBA00006484"/>
    </source>
</evidence>
<keyword evidence="7" id="KW-0444">Lipid biosynthesis</keyword>